<organism evidence="5">
    <name type="scientific">Zooxanthella nutricula</name>
    <dbReference type="NCBI Taxonomy" id="1333877"/>
    <lineage>
        <taxon>Eukaryota</taxon>
        <taxon>Sar</taxon>
        <taxon>Alveolata</taxon>
        <taxon>Dinophyceae</taxon>
        <taxon>Peridiniales</taxon>
        <taxon>Peridiniales incertae sedis</taxon>
        <taxon>Zooxanthella</taxon>
    </lineage>
</organism>
<evidence type="ECO:0000256" key="2">
    <source>
        <dbReference type="ARBA" id="ARBA00022540"/>
    </source>
</evidence>
<comment type="similarity">
    <text evidence="1">Belongs to the eukaryotic initiation factor 4G family.</text>
</comment>
<dbReference type="EMBL" id="HBGW01088296">
    <property type="protein sequence ID" value="CAD9638072.1"/>
    <property type="molecule type" value="Transcribed_RNA"/>
</dbReference>
<dbReference type="PANTHER" id="PTHR23253">
    <property type="entry name" value="EUKARYOTIC TRANSLATION INITIATION FACTOR 4 GAMMA"/>
    <property type="match status" value="1"/>
</dbReference>
<gene>
    <name evidence="5" type="ORF">BRAN1462_LOCUS55894</name>
</gene>
<keyword evidence="3" id="KW-0648">Protein biosynthesis</keyword>
<reference evidence="5" key="1">
    <citation type="submission" date="2021-01" db="EMBL/GenBank/DDBJ databases">
        <authorList>
            <person name="Corre E."/>
            <person name="Pelletier E."/>
            <person name="Niang G."/>
            <person name="Scheremetjew M."/>
            <person name="Finn R."/>
            <person name="Kale V."/>
            <person name="Holt S."/>
            <person name="Cochrane G."/>
            <person name="Meng A."/>
            <person name="Brown T."/>
            <person name="Cohen L."/>
        </authorList>
    </citation>
    <scope>NUCLEOTIDE SEQUENCE</scope>
    <source>
        <strain evidence="5">RCC3387</strain>
    </source>
</reference>
<dbReference type="Pfam" id="PF02854">
    <property type="entry name" value="MIF4G"/>
    <property type="match status" value="1"/>
</dbReference>
<dbReference type="GO" id="GO:0003743">
    <property type="term" value="F:translation initiation factor activity"/>
    <property type="evidence" value="ECO:0007669"/>
    <property type="project" value="UniProtKB-KW"/>
</dbReference>
<evidence type="ECO:0000259" key="4">
    <source>
        <dbReference type="Pfam" id="PF02854"/>
    </source>
</evidence>
<evidence type="ECO:0000313" key="5">
    <source>
        <dbReference type="EMBL" id="CAD9638072.1"/>
    </source>
</evidence>
<keyword evidence="2" id="KW-0396">Initiation factor</keyword>
<accession>A0A7S2QBJ4</accession>
<dbReference type="InterPro" id="IPR016024">
    <property type="entry name" value="ARM-type_fold"/>
</dbReference>
<dbReference type="AlphaFoldDB" id="A0A7S2QBJ4"/>
<name>A0A7S2QBJ4_9DINO</name>
<dbReference type="SUPFAM" id="SSF48371">
    <property type="entry name" value="ARM repeat"/>
    <property type="match status" value="2"/>
</dbReference>
<dbReference type="InterPro" id="IPR003890">
    <property type="entry name" value="MIF4G-like_typ-3"/>
</dbReference>
<dbReference type="PANTHER" id="PTHR23253:SF9">
    <property type="entry name" value="EUKARYOTIC TRANSLATION INITIATION FACTOR 4 GAMMA 2"/>
    <property type="match status" value="1"/>
</dbReference>
<dbReference type="Gene3D" id="1.25.40.180">
    <property type="match status" value="2"/>
</dbReference>
<evidence type="ECO:0000256" key="1">
    <source>
        <dbReference type="ARBA" id="ARBA00005775"/>
    </source>
</evidence>
<dbReference type="GO" id="GO:0016281">
    <property type="term" value="C:eukaryotic translation initiation factor 4F complex"/>
    <property type="evidence" value="ECO:0007669"/>
    <property type="project" value="TreeGrafter"/>
</dbReference>
<sequence length="430" mass="49061">MVFALRTRYPEFPPEHEGEKAQTFTRVLLNTCQEEFESLPTSFEPTEEEKAKIPADDLRIEMKKRKDKMLANMKFIGNLFLRQLLAVKVIGQVVHDLIGIKEKQPEEHMIECVCELLQAIGHTLDATAHGKVLMSQFSARLLTLKHAQERDGKATFSKRIQFQIQDLLDLRHNGWAKKLFKEQAKTKDEVRKDALAEARKQAKGAGTDAMFITQIAGVRPSYIDASKVPGQGQKQRRAGEVVWDQAYVKRICQYYADDRNGEELDENWKRATPTSAQTKQGIEWLLDLGFNDRSKEDIMAETITELLSRRVVSWQHLEDALTPMLEGLEDMRIDVPHCDSFFHALLSRLLLKFQKEFNASILKPLTGEGQSSDFTWRLLLGGFKKAKERGGRKDSVVAMVVENNEFAQAVAKVRKCSTTELRSLLQKEGL</sequence>
<proteinExistence type="inferred from homology"/>
<feature type="domain" description="MIF4G" evidence="4">
    <location>
        <begin position="17"/>
        <end position="173"/>
    </location>
</feature>
<dbReference type="GO" id="GO:0003729">
    <property type="term" value="F:mRNA binding"/>
    <property type="evidence" value="ECO:0007669"/>
    <property type="project" value="TreeGrafter"/>
</dbReference>
<evidence type="ECO:0000256" key="3">
    <source>
        <dbReference type="ARBA" id="ARBA00022917"/>
    </source>
</evidence>
<protein>
    <recommendedName>
        <fullName evidence="4">MIF4G domain-containing protein</fullName>
    </recommendedName>
</protein>